<dbReference type="GO" id="GO:0005975">
    <property type="term" value="P:carbohydrate metabolic process"/>
    <property type="evidence" value="ECO:0007669"/>
    <property type="project" value="InterPro"/>
</dbReference>
<evidence type="ECO:0000313" key="2">
    <source>
        <dbReference type="EMBL" id="SDI94236.1"/>
    </source>
</evidence>
<dbReference type="AlphaFoldDB" id="A0A1G8PPJ6"/>
<evidence type="ECO:0000259" key="1">
    <source>
        <dbReference type="PROSITE" id="PS51762"/>
    </source>
</evidence>
<dbReference type="SUPFAM" id="SSF49899">
    <property type="entry name" value="Concanavalin A-like lectins/glucanases"/>
    <property type="match status" value="1"/>
</dbReference>
<keyword evidence="2" id="KW-0378">Hydrolase</keyword>
<dbReference type="GO" id="GO:0004553">
    <property type="term" value="F:hydrolase activity, hydrolyzing O-glycosyl compounds"/>
    <property type="evidence" value="ECO:0007669"/>
    <property type="project" value="InterPro"/>
</dbReference>
<accession>A0A1G8PPJ6</accession>
<dbReference type="PROSITE" id="PS51762">
    <property type="entry name" value="GH16_2"/>
    <property type="match status" value="1"/>
</dbReference>
<sequence>MPSIEPSVESTELLCGNESVQDSKVMRIAAGALVVVLTAASTTSANAAAWEEVIGTGSFSGYGALESEWNYRYPWGSDHNGTARMYASSSDHNHVSLSGGVLTVKATRISWDEGYSSADPHLPIRYHSGAIHAKEHVVVNDQFPNWEVKGDFQAPSTRGTWPAFWLTGVNSWPPESDILEFKGDNRNWFNTFRTSSDVSSSIVSVSSPGSWHTYRAWMTKVNGTDVDIHYYLDGRWIARHTARNFVGKRLWVIINLQMEGSSGSPGPTAETVYRARNVYIGRTRA</sequence>
<name>A0A1G8PPJ6_9PSEU</name>
<reference evidence="3" key="1">
    <citation type="submission" date="2016-10" db="EMBL/GenBank/DDBJ databases">
        <authorList>
            <person name="Varghese N."/>
            <person name="Submissions S."/>
        </authorList>
    </citation>
    <scope>NUCLEOTIDE SEQUENCE [LARGE SCALE GENOMIC DNA]</scope>
    <source>
        <strain evidence="3">DSM 44796</strain>
    </source>
</reference>
<evidence type="ECO:0000313" key="3">
    <source>
        <dbReference type="Proteomes" id="UP000199682"/>
    </source>
</evidence>
<dbReference type="EMBL" id="FNET01000001">
    <property type="protein sequence ID" value="SDI94236.1"/>
    <property type="molecule type" value="Genomic_DNA"/>
</dbReference>
<gene>
    <name evidence="2" type="ORF">SAMN04488074_10197</name>
</gene>
<dbReference type="Gene3D" id="2.60.120.200">
    <property type="match status" value="1"/>
</dbReference>
<protein>
    <submittedName>
        <fullName evidence="2">Glycosyl hydrolases family 16</fullName>
    </submittedName>
</protein>
<dbReference type="InterPro" id="IPR000757">
    <property type="entry name" value="Beta-glucanase-like"/>
</dbReference>
<dbReference type="Proteomes" id="UP000199682">
    <property type="component" value="Unassembled WGS sequence"/>
</dbReference>
<organism evidence="2 3">
    <name type="scientific">Lentzea albidocapillata subsp. violacea</name>
    <dbReference type="NCBI Taxonomy" id="128104"/>
    <lineage>
        <taxon>Bacteria</taxon>
        <taxon>Bacillati</taxon>
        <taxon>Actinomycetota</taxon>
        <taxon>Actinomycetes</taxon>
        <taxon>Pseudonocardiales</taxon>
        <taxon>Pseudonocardiaceae</taxon>
        <taxon>Lentzea</taxon>
    </lineage>
</organism>
<proteinExistence type="predicted"/>
<feature type="domain" description="GH16" evidence="1">
    <location>
        <begin position="36"/>
        <end position="283"/>
    </location>
</feature>
<dbReference type="InterPro" id="IPR013320">
    <property type="entry name" value="ConA-like_dom_sf"/>
</dbReference>